<name>A0A163JE60_ABSGL</name>
<dbReference type="FunFam" id="3.30.70.270:FF:000020">
    <property type="entry name" value="Transposon Tf2-6 polyprotein-like Protein"/>
    <property type="match status" value="1"/>
</dbReference>
<evidence type="ECO:0000313" key="4">
    <source>
        <dbReference type="Proteomes" id="UP000078561"/>
    </source>
</evidence>
<dbReference type="OrthoDB" id="2442328at2759"/>
<dbReference type="PROSITE" id="PS50878">
    <property type="entry name" value="RT_POL"/>
    <property type="match status" value="1"/>
</dbReference>
<dbReference type="InterPro" id="IPR000477">
    <property type="entry name" value="RT_dom"/>
</dbReference>
<feature type="domain" description="Reverse transcriptase" evidence="2">
    <location>
        <begin position="1"/>
        <end position="152"/>
    </location>
</feature>
<dbReference type="Gene3D" id="3.30.70.270">
    <property type="match status" value="3"/>
</dbReference>
<dbReference type="PANTHER" id="PTHR37984:SF5">
    <property type="entry name" value="PROTEIN NYNRIN-LIKE"/>
    <property type="match status" value="1"/>
</dbReference>
<dbReference type="CDD" id="cd01647">
    <property type="entry name" value="RT_LTR"/>
    <property type="match status" value="1"/>
</dbReference>
<dbReference type="InParanoid" id="A0A163JE60"/>
<dbReference type="Pfam" id="PF00078">
    <property type="entry name" value="RVT_1"/>
    <property type="match status" value="1"/>
</dbReference>
<dbReference type="Proteomes" id="UP000078561">
    <property type="component" value="Unassembled WGS sequence"/>
</dbReference>
<dbReference type="OMA" id="AFITHCH"/>
<dbReference type="InterPro" id="IPR041577">
    <property type="entry name" value="RT_RNaseH_2"/>
</dbReference>
<keyword evidence="4" id="KW-1185">Reference proteome</keyword>
<sequence length="263" mass="30538">MCIDYRALNKLTVRNRYPLPRIDECLEQLSGAKVFTSLDLKSGYHQVRLREEDKPKTAFNTRYGQYQFRVLPFGLTNAPPTFQAMMNRVLGDFLDKFVMVYLDDILIYSKDMQEHKRHVKMVLDKLREHKFFLNRGKCEFGVEELIFVGYRITKDGILPDQAKVKTIQEWPVPTNVQEVRQFLGTTAYYRRFIKNYAHVAAPMTNLTQGSGPKKRSIVWTVECQEAFDKLKQELTNAPLLMSPVIDKPFKVYTDASDYACGAV</sequence>
<evidence type="ECO:0000259" key="2">
    <source>
        <dbReference type="PROSITE" id="PS50878"/>
    </source>
</evidence>
<proteinExistence type="predicted"/>
<protein>
    <recommendedName>
        <fullName evidence="2">Reverse transcriptase domain-containing protein</fullName>
    </recommendedName>
</protein>
<reference evidence="3" key="1">
    <citation type="submission" date="2016-04" db="EMBL/GenBank/DDBJ databases">
        <authorList>
            <person name="Evans L.H."/>
            <person name="Alamgir A."/>
            <person name="Owens N."/>
            <person name="Weber N.D."/>
            <person name="Virtaneva K."/>
            <person name="Barbian K."/>
            <person name="Babar A."/>
            <person name="Rosenke K."/>
        </authorList>
    </citation>
    <scope>NUCLEOTIDE SEQUENCE [LARGE SCALE GENOMIC DNA]</scope>
    <source>
        <strain evidence="3">CBS 101.48</strain>
    </source>
</reference>
<gene>
    <name evidence="3" type="primary">ABSGL_04296.1 scaffold 5368</name>
</gene>
<dbReference type="EMBL" id="LT552341">
    <property type="protein sequence ID" value="SAL98734.1"/>
    <property type="molecule type" value="Genomic_DNA"/>
</dbReference>
<organism evidence="3">
    <name type="scientific">Absidia glauca</name>
    <name type="common">Pin mould</name>
    <dbReference type="NCBI Taxonomy" id="4829"/>
    <lineage>
        <taxon>Eukaryota</taxon>
        <taxon>Fungi</taxon>
        <taxon>Fungi incertae sedis</taxon>
        <taxon>Mucoromycota</taxon>
        <taxon>Mucoromycotina</taxon>
        <taxon>Mucoromycetes</taxon>
        <taxon>Mucorales</taxon>
        <taxon>Cunninghamellaceae</taxon>
        <taxon>Absidia</taxon>
    </lineage>
</organism>
<feature type="non-terminal residue" evidence="3">
    <location>
        <position position="263"/>
    </location>
</feature>
<dbReference type="Pfam" id="PF17919">
    <property type="entry name" value="RT_RNaseH_2"/>
    <property type="match status" value="1"/>
</dbReference>
<dbReference type="AlphaFoldDB" id="A0A163JE60"/>
<dbReference type="GO" id="GO:0003824">
    <property type="term" value="F:catalytic activity"/>
    <property type="evidence" value="ECO:0007669"/>
    <property type="project" value="UniProtKB-KW"/>
</dbReference>
<dbReference type="InterPro" id="IPR043502">
    <property type="entry name" value="DNA/RNA_pol_sf"/>
</dbReference>
<dbReference type="STRING" id="4829.A0A163JE60"/>
<evidence type="ECO:0000313" key="3">
    <source>
        <dbReference type="EMBL" id="SAL98734.1"/>
    </source>
</evidence>
<evidence type="ECO:0000256" key="1">
    <source>
        <dbReference type="ARBA" id="ARBA00023268"/>
    </source>
</evidence>
<dbReference type="PANTHER" id="PTHR37984">
    <property type="entry name" value="PROTEIN CBG26694"/>
    <property type="match status" value="1"/>
</dbReference>
<dbReference type="InterPro" id="IPR050951">
    <property type="entry name" value="Retrovirus_Pol_polyprotein"/>
</dbReference>
<dbReference type="SUPFAM" id="SSF56672">
    <property type="entry name" value="DNA/RNA polymerases"/>
    <property type="match status" value="1"/>
</dbReference>
<accession>A0A163JE60</accession>
<dbReference type="InterPro" id="IPR043128">
    <property type="entry name" value="Rev_trsase/Diguanyl_cyclase"/>
</dbReference>
<keyword evidence="1" id="KW-0511">Multifunctional enzyme</keyword>